<sequence>MATLQKNYGQGRDLLNQLLGQAQAFQASANLLQTFGVSKLAFVKENKLYQQLSGMVAPNGLELKGTWVEFCGLLGISDEKANQDIANLHSFGEEALDSMQRMGIGYRELRQYRKLPEDQKLALIEVAQAGDKESFVELAEEIIAKHAKEKEALSAQVQEQQETIEAKDRVLASNSERITSLEEKTARSFKPRPDSEARTADEELLLDEIQEATAASLHGLRRLFKAADAAIIGSERDAIQLAARQAVEFLCQQLVDVAAEFNISVDLEERLQPSWMSPEALAAMEQRQAERDAAEQ</sequence>
<evidence type="ECO:0000256" key="1">
    <source>
        <dbReference type="SAM" id="Coils"/>
    </source>
</evidence>
<accession>A0A373FSM8</accession>
<proteinExistence type="predicted"/>
<evidence type="ECO:0000313" key="2">
    <source>
        <dbReference type="EMBL" id="RGE47146.1"/>
    </source>
</evidence>
<protein>
    <recommendedName>
        <fullName evidence="4">DUF3102 domain-containing protein</fullName>
    </recommendedName>
</protein>
<feature type="coiled-coil region" evidence="1">
    <location>
        <begin position="136"/>
        <end position="170"/>
    </location>
</feature>
<organism evidence="2 3">
    <name type="scientific">Comamonas testosteroni</name>
    <name type="common">Pseudomonas testosteroni</name>
    <dbReference type="NCBI Taxonomy" id="285"/>
    <lineage>
        <taxon>Bacteria</taxon>
        <taxon>Pseudomonadati</taxon>
        <taxon>Pseudomonadota</taxon>
        <taxon>Betaproteobacteria</taxon>
        <taxon>Burkholderiales</taxon>
        <taxon>Comamonadaceae</taxon>
        <taxon>Comamonas</taxon>
    </lineage>
</organism>
<dbReference type="AlphaFoldDB" id="A0A373FSM8"/>
<dbReference type="EMBL" id="QURR01000001">
    <property type="protein sequence ID" value="RGE47146.1"/>
    <property type="molecule type" value="Genomic_DNA"/>
</dbReference>
<comment type="caution">
    <text evidence="2">The sequence shown here is derived from an EMBL/GenBank/DDBJ whole genome shotgun (WGS) entry which is preliminary data.</text>
</comment>
<reference evidence="2 3" key="1">
    <citation type="submission" date="2018-08" db="EMBL/GenBank/DDBJ databases">
        <title>Comamonas testosteroni strain SWCO2.</title>
        <authorList>
            <person name="Jiang N."/>
            <person name="Zhang X.Z."/>
        </authorList>
    </citation>
    <scope>NUCLEOTIDE SEQUENCE [LARGE SCALE GENOMIC DNA]</scope>
    <source>
        <strain evidence="2 3">SWCO2</strain>
    </source>
</reference>
<evidence type="ECO:0000313" key="3">
    <source>
        <dbReference type="Proteomes" id="UP000261948"/>
    </source>
</evidence>
<gene>
    <name evidence="2" type="ORF">DZC30_00875</name>
</gene>
<dbReference type="Proteomes" id="UP000261948">
    <property type="component" value="Unassembled WGS sequence"/>
</dbReference>
<keyword evidence="3" id="KW-1185">Reference proteome</keyword>
<evidence type="ECO:0008006" key="4">
    <source>
        <dbReference type="Google" id="ProtNLM"/>
    </source>
</evidence>
<dbReference type="OrthoDB" id="8564384at2"/>
<name>A0A373FSM8_COMTE</name>
<keyword evidence="1" id="KW-0175">Coiled coil</keyword>